<dbReference type="AlphaFoldDB" id="A0A0E9STD6"/>
<reference evidence="1" key="1">
    <citation type="submission" date="2014-11" db="EMBL/GenBank/DDBJ databases">
        <authorList>
            <person name="Amaro Gonzalez C."/>
        </authorList>
    </citation>
    <scope>NUCLEOTIDE SEQUENCE</scope>
</reference>
<reference evidence="1" key="2">
    <citation type="journal article" date="2015" name="Fish Shellfish Immunol.">
        <title>Early steps in the European eel (Anguilla anguilla)-Vibrio vulnificus interaction in the gills: Role of the RtxA13 toxin.</title>
        <authorList>
            <person name="Callol A."/>
            <person name="Pajuelo D."/>
            <person name="Ebbesson L."/>
            <person name="Teles M."/>
            <person name="MacKenzie S."/>
            <person name="Amaro C."/>
        </authorList>
    </citation>
    <scope>NUCLEOTIDE SEQUENCE</scope>
</reference>
<protein>
    <submittedName>
        <fullName evidence="1">Uncharacterized protein</fullName>
    </submittedName>
</protein>
<name>A0A0E9STD6_ANGAN</name>
<dbReference type="EMBL" id="GBXM01063948">
    <property type="protein sequence ID" value="JAH44629.1"/>
    <property type="molecule type" value="Transcribed_RNA"/>
</dbReference>
<evidence type="ECO:0000313" key="1">
    <source>
        <dbReference type="EMBL" id="JAH44629.1"/>
    </source>
</evidence>
<proteinExistence type="predicted"/>
<sequence length="33" mass="3617">MKWHGLRSTGPGFVPVGKDQCHCSCDSGRVTNR</sequence>
<organism evidence="1">
    <name type="scientific">Anguilla anguilla</name>
    <name type="common">European freshwater eel</name>
    <name type="synonym">Muraena anguilla</name>
    <dbReference type="NCBI Taxonomy" id="7936"/>
    <lineage>
        <taxon>Eukaryota</taxon>
        <taxon>Metazoa</taxon>
        <taxon>Chordata</taxon>
        <taxon>Craniata</taxon>
        <taxon>Vertebrata</taxon>
        <taxon>Euteleostomi</taxon>
        <taxon>Actinopterygii</taxon>
        <taxon>Neopterygii</taxon>
        <taxon>Teleostei</taxon>
        <taxon>Anguilliformes</taxon>
        <taxon>Anguillidae</taxon>
        <taxon>Anguilla</taxon>
    </lineage>
</organism>
<accession>A0A0E9STD6</accession>